<accession>A0A0D0BM56</accession>
<evidence type="ECO:0000313" key="2">
    <source>
        <dbReference type="Proteomes" id="UP000053593"/>
    </source>
</evidence>
<organism evidence="1 2">
    <name type="scientific">Collybiopsis luxurians FD-317 M1</name>
    <dbReference type="NCBI Taxonomy" id="944289"/>
    <lineage>
        <taxon>Eukaryota</taxon>
        <taxon>Fungi</taxon>
        <taxon>Dikarya</taxon>
        <taxon>Basidiomycota</taxon>
        <taxon>Agaricomycotina</taxon>
        <taxon>Agaricomycetes</taxon>
        <taxon>Agaricomycetidae</taxon>
        <taxon>Agaricales</taxon>
        <taxon>Marasmiineae</taxon>
        <taxon>Omphalotaceae</taxon>
        <taxon>Collybiopsis</taxon>
        <taxon>Collybiopsis luxurians</taxon>
    </lineage>
</organism>
<gene>
    <name evidence="1" type="ORF">GYMLUDRAFT_266151</name>
</gene>
<keyword evidence="2" id="KW-1185">Reference proteome</keyword>
<evidence type="ECO:0000313" key="1">
    <source>
        <dbReference type="EMBL" id="KIK50469.1"/>
    </source>
</evidence>
<reference evidence="1 2" key="1">
    <citation type="submission" date="2014-04" db="EMBL/GenBank/DDBJ databases">
        <title>Evolutionary Origins and Diversification of the Mycorrhizal Mutualists.</title>
        <authorList>
            <consortium name="DOE Joint Genome Institute"/>
            <consortium name="Mycorrhizal Genomics Consortium"/>
            <person name="Kohler A."/>
            <person name="Kuo A."/>
            <person name="Nagy L.G."/>
            <person name="Floudas D."/>
            <person name="Copeland A."/>
            <person name="Barry K.W."/>
            <person name="Cichocki N."/>
            <person name="Veneault-Fourrey C."/>
            <person name="LaButti K."/>
            <person name="Lindquist E.A."/>
            <person name="Lipzen A."/>
            <person name="Lundell T."/>
            <person name="Morin E."/>
            <person name="Murat C."/>
            <person name="Riley R."/>
            <person name="Ohm R."/>
            <person name="Sun H."/>
            <person name="Tunlid A."/>
            <person name="Henrissat B."/>
            <person name="Grigoriev I.V."/>
            <person name="Hibbett D.S."/>
            <person name="Martin F."/>
        </authorList>
    </citation>
    <scope>NUCLEOTIDE SEQUENCE [LARGE SCALE GENOMIC DNA]</scope>
    <source>
        <strain evidence="1 2">FD-317 M1</strain>
    </source>
</reference>
<sequence>MPNNSQSSFSFDVFYTRSPGSLIELLSPADLGPKLQKKAEKIALNYAEVLRIIFTYDSTHYSGYRRIQEGFAAACEGLSIEEWSKLSATEKRDLCQEHCSYYTPWNPASRPPPSLVIYIGGHRNTMASSPSIAAELALKSRIGSSPDSDFEPWDRTWDEAMNTAEIPAAWGWHSRDRKVQFRCESMIFISGLYALWPSIWGKELPVEERSIMKEALAAHLKVVFYHEIIHSARSLIYGLNHITPEKCIDRPRHTRSGMGEAGRLGERIAFGTVVNLAFREGKPLIFECEDDAENTPFELHRFVWRSLFDPMGRAEHPVDEPRRNLSSIIPLNERLKSTSNAEVEVQKLPAQHHPFIIPAVPGHKHSTPEDIKAMKESIGFPNLTRCVVSDWRLGIKEKKDTKPIDIQPVEPKPESAGAAII</sequence>
<protein>
    <submittedName>
        <fullName evidence="1">Uncharacterized protein</fullName>
    </submittedName>
</protein>
<proteinExistence type="predicted"/>
<dbReference type="Proteomes" id="UP000053593">
    <property type="component" value="Unassembled WGS sequence"/>
</dbReference>
<dbReference type="AlphaFoldDB" id="A0A0D0BM56"/>
<dbReference type="HOGENOM" id="CLU_652194_0_0_1"/>
<dbReference type="OrthoDB" id="3043171at2759"/>
<dbReference type="EMBL" id="KN834901">
    <property type="protein sequence ID" value="KIK50469.1"/>
    <property type="molecule type" value="Genomic_DNA"/>
</dbReference>
<name>A0A0D0BM56_9AGAR</name>